<feature type="signal peptide" evidence="1">
    <location>
        <begin position="1"/>
        <end position="26"/>
    </location>
</feature>
<name>A0A4V6T6N0_9HYPH</name>
<reference evidence="2 3" key="1">
    <citation type="submission" date="2019-04" db="EMBL/GenBank/DDBJ databases">
        <title>genome sequence of strain W3.</title>
        <authorList>
            <person name="Gao J."/>
            <person name="Sun J."/>
        </authorList>
    </citation>
    <scope>NUCLEOTIDE SEQUENCE [LARGE SCALE GENOMIC DNA]</scope>
    <source>
        <strain evidence="2 3">W3</strain>
    </source>
</reference>
<evidence type="ECO:0008006" key="4">
    <source>
        <dbReference type="Google" id="ProtNLM"/>
    </source>
</evidence>
<sequence length="259" mass="28126">MSDRLIHLLCATALAVPLMGLSPAHAVKPFFPRNPPETVEPAKPVKRKTMGPASHLPIALQEARKRLLAGKRVSYGELQALADAKDGIGAFKLAERIQTQGDPKLATDALHYFAIAAYEDRGYAVRHMMAILNNGSLELRPSHLESAEAALRRQARKGNEQAVEGLIRLYSEGRLFGDKRDELEALLASGAGKKNGDTAFKLAVLLLSDRDRTPEETERATRFLAIAEENGSIGMKAAAGNLLAQLQTKPTETTAEVQQ</sequence>
<protein>
    <recommendedName>
        <fullName evidence="4">Sel1 repeat family protein</fullName>
    </recommendedName>
</protein>
<dbReference type="Gene3D" id="1.25.40.10">
    <property type="entry name" value="Tetratricopeptide repeat domain"/>
    <property type="match status" value="1"/>
</dbReference>
<accession>A0A4V6T6N0</accession>
<gene>
    <name evidence="2" type="ORF">FAA86_00610</name>
</gene>
<dbReference type="Proteomes" id="UP000307378">
    <property type="component" value="Unassembled WGS sequence"/>
</dbReference>
<dbReference type="InterPro" id="IPR011990">
    <property type="entry name" value="TPR-like_helical_dom_sf"/>
</dbReference>
<keyword evidence="1" id="KW-0732">Signal</keyword>
<dbReference type="RefSeq" id="WP_136537905.1">
    <property type="nucleotide sequence ID" value="NZ_STGU01000001.1"/>
</dbReference>
<proteinExistence type="predicted"/>
<evidence type="ECO:0000313" key="3">
    <source>
        <dbReference type="Proteomes" id="UP000307378"/>
    </source>
</evidence>
<evidence type="ECO:0000256" key="1">
    <source>
        <dbReference type="SAM" id="SignalP"/>
    </source>
</evidence>
<comment type="caution">
    <text evidence="2">The sequence shown here is derived from an EMBL/GenBank/DDBJ whole genome shotgun (WGS) entry which is preliminary data.</text>
</comment>
<evidence type="ECO:0000313" key="2">
    <source>
        <dbReference type="EMBL" id="THV38906.1"/>
    </source>
</evidence>
<organism evidence="2 3">
    <name type="scientific">Rhizobium rosettiformans W3</name>
    <dbReference type="NCBI Taxonomy" id="538378"/>
    <lineage>
        <taxon>Bacteria</taxon>
        <taxon>Pseudomonadati</taxon>
        <taxon>Pseudomonadota</taxon>
        <taxon>Alphaproteobacteria</taxon>
        <taxon>Hyphomicrobiales</taxon>
        <taxon>Rhizobiaceae</taxon>
        <taxon>Rhizobium/Agrobacterium group</taxon>
        <taxon>Rhizobium</taxon>
    </lineage>
</organism>
<dbReference type="AlphaFoldDB" id="A0A4V6T6N0"/>
<feature type="chain" id="PRO_5020642707" description="Sel1 repeat family protein" evidence="1">
    <location>
        <begin position="27"/>
        <end position="259"/>
    </location>
</feature>
<dbReference type="EMBL" id="STGU01000001">
    <property type="protein sequence ID" value="THV38906.1"/>
    <property type="molecule type" value="Genomic_DNA"/>
</dbReference>